<accession>A0A0E9X0A0</accession>
<reference evidence="1" key="1">
    <citation type="submission" date="2014-11" db="EMBL/GenBank/DDBJ databases">
        <authorList>
            <person name="Amaro Gonzalez C."/>
        </authorList>
    </citation>
    <scope>NUCLEOTIDE SEQUENCE</scope>
</reference>
<protein>
    <submittedName>
        <fullName evidence="1">Uncharacterized protein</fullName>
    </submittedName>
</protein>
<evidence type="ECO:0000313" key="1">
    <source>
        <dbReference type="EMBL" id="JAH96172.1"/>
    </source>
</evidence>
<organism evidence="1">
    <name type="scientific">Anguilla anguilla</name>
    <name type="common">European freshwater eel</name>
    <name type="synonym">Muraena anguilla</name>
    <dbReference type="NCBI Taxonomy" id="7936"/>
    <lineage>
        <taxon>Eukaryota</taxon>
        <taxon>Metazoa</taxon>
        <taxon>Chordata</taxon>
        <taxon>Craniata</taxon>
        <taxon>Vertebrata</taxon>
        <taxon>Euteleostomi</taxon>
        <taxon>Actinopterygii</taxon>
        <taxon>Neopterygii</taxon>
        <taxon>Teleostei</taxon>
        <taxon>Anguilliformes</taxon>
        <taxon>Anguillidae</taxon>
        <taxon>Anguilla</taxon>
    </lineage>
</organism>
<proteinExistence type="predicted"/>
<name>A0A0E9X0A0_ANGAN</name>
<sequence>MFGILPPIPSTIIHHYNPMYIFPLPIMHHFFGHTLPGIHSLKMPCFLKIYYYTSGIPVR</sequence>
<dbReference type="AlphaFoldDB" id="A0A0E9X0A0"/>
<reference evidence="1" key="2">
    <citation type="journal article" date="2015" name="Fish Shellfish Immunol.">
        <title>Early steps in the European eel (Anguilla anguilla)-Vibrio vulnificus interaction in the gills: Role of the RtxA13 toxin.</title>
        <authorList>
            <person name="Callol A."/>
            <person name="Pajuelo D."/>
            <person name="Ebbesson L."/>
            <person name="Teles M."/>
            <person name="MacKenzie S."/>
            <person name="Amaro C."/>
        </authorList>
    </citation>
    <scope>NUCLEOTIDE SEQUENCE</scope>
</reference>
<dbReference type="EMBL" id="GBXM01012405">
    <property type="protein sequence ID" value="JAH96172.1"/>
    <property type="molecule type" value="Transcribed_RNA"/>
</dbReference>